<keyword evidence="7 9" id="KW-0472">Membrane</keyword>
<comment type="similarity">
    <text evidence="8">Belongs to the exbB/tolQ family.</text>
</comment>
<evidence type="ECO:0000256" key="4">
    <source>
        <dbReference type="ARBA" id="ARBA00022692"/>
    </source>
</evidence>
<dbReference type="AlphaFoldDB" id="A0AA96JU71"/>
<feature type="transmembrane region" description="Helical" evidence="9">
    <location>
        <begin position="6"/>
        <end position="27"/>
    </location>
</feature>
<evidence type="ECO:0000256" key="5">
    <source>
        <dbReference type="ARBA" id="ARBA00022927"/>
    </source>
</evidence>
<dbReference type="InterPro" id="IPR050790">
    <property type="entry name" value="ExbB/TolQ_transport"/>
</dbReference>
<evidence type="ECO:0000313" key="11">
    <source>
        <dbReference type="EMBL" id="WNM59820.1"/>
    </source>
</evidence>
<feature type="domain" description="MotA/TolQ/ExbB proton channel" evidence="10">
    <location>
        <begin position="70"/>
        <end position="182"/>
    </location>
</feature>
<evidence type="ECO:0000256" key="6">
    <source>
        <dbReference type="ARBA" id="ARBA00022989"/>
    </source>
</evidence>
<dbReference type="RefSeq" id="WP_312646685.1">
    <property type="nucleotide sequence ID" value="NZ_CP116967.1"/>
</dbReference>
<evidence type="ECO:0000313" key="12">
    <source>
        <dbReference type="Proteomes" id="UP001302719"/>
    </source>
</evidence>
<dbReference type="PANTHER" id="PTHR30625">
    <property type="entry name" value="PROTEIN TOLQ"/>
    <property type="match status" value="1"/>
</dbReference>
<dbReference type="Pfam" id="PF01618">
    <property type="entry name" value="MotA_ExbB"/>
    <property type="match status" value="1"/>
</dbReference>
<evidence type="ECO:0000256" key="7">
    <source>
        <dbReference type="ARBA" id="ARBA00023136"/>
    </source>
</evidence>
<name>A0AA96JU71_9BACT</name>
<feature type="transmembrane region" description="Helical" evidence="9">
    <location>
        <begin position="104"/>
        <end position="125"/>
    </location>
</feature>
<comment type="subcellular location">
    <subcellularLocation>
        <location evidence="1">Cell membrane</location>
        <topology evidence="1">Multi-pass membrane protein</topology>
    </subcellularLocation>
    <subcellularLocation>
        <location evidence="8">Membrane</location>
        <topology evidence="8">Multi-pass membrane protein</topology>
    </subcellularLocation>
</comment>
<keyword evidence="5 8" id="KW-0653">Protein transport</keyword>
<sequence>MIQLLMGGGWMMIPILGCSLLALTISIERGFQFRSLRFSRLGDRMIKLVEQGKWTDALSLAEQRQSPTLRVLAAGIFHRDQQPDKAMEATGIAEISRLKRGLSVLDTVITLGPLLGLLGTIIGMIDSFGIMSKTGLGNPHAVTGGVAEALICTAAGIGVAVITLIPYNLFLSLVERETERIEQYATKLQSFLGHS</sequence>
<evidence type="ECO:0000256" key="8">
    <source>
        <dbReference type="RuleBase" id="RU004057"/>
    </source>
</evidence>
<accession>A0AA96JU71</accession>
<evidence type="ECO:0000256" key="1">
    <source>
        <dbReference type="ARBA" id="ARBA00004651"/>
    </source>
</evidence>
<evidence type="ECO:0000256" key="3">
    <source>
        <dbReference type="ARBA" id="ARBA00022475"/>
    </source>
</evidence>
<dbReference type="Proteomes" id="UP001302719">
    <property type="component" value="Chromosome"/>
</dbReference>
<dbReference type="EMBL" id="CP116967">
    <property type="protein sequence ID" value="WNM59820.1"/>
    <property type="molecule type" value="Genomic_DNA"/>
</dbReference>
<protein>
    <submittedName>
        <fullName evidence="11">MotA/TolQ/ExbB proton channel family protein</fullName>
    </submittedName>
</protein>
<keyword evidence="4 9" id="KW-0812">Transmembrane</keyword>
<dbReference type="PANTHER" id="PTHR30625:SF15">
    <property type="entry name" value="BIOPOLYMER TRANSPORT PROTEIN EXBB"/>
    <property type="match status" value="1"/>
</dbReference>
<reference evidence="11 12" key="1">
    <citation type="submission" date="2023-01" db="EMBL/GenBank/DDBJ databases">
        <title>Cultivation and genomic characterization of new, ubiquitous marine nitrite-oxidizing bacteria from the Nitrospirales.</title>
        <authorList>
            <person name="Mueller A.J."/>
            <person name="Daebeler A."/>
            <person name="Herbold C.W."/>
            <person name="Kirkegaard R.H."/>
            <person name="Daims H."/>
        </authorList>
    </citation>
    <scope>NUCLEOTIDE SEQUENCE [LARGE SCALE GENOMIC DNA]</scope>
    <source>
        <strain evidence="11 12">VA</strain>
    </source>
</reference>
<keyword evidence="2 8" id="KW-0813">Transport</keyword>
<evidence type="ECO:0000256" key="2">
    <source>
        <dbReference type="ARBA" id="ARBA00022448"/>
    </source>
</evidence>
<organism evidence="11 12">
    <name type="scientific">Candidatus Nitrospira allomarina</name>
    <dbReference type="NCBI Taxonomy" id="3020900"/>
    <lineage>
        <taxon>Bacteria</taxon>
        <taxon>Pseudomonadati</taxon>
        <taxon>Nitrospirota</taxon>
        <taxon>Nitrospiria</taxon>
        <taxon>Nitrospirales</taxon>
        <taxon>Nitrospiraceae</taxon>
        <taxon>Nitrospira</taxon>
    </lineage>
</organism>
<feature type="transmembrane region" description="Helical" evidence="9">
    <location>
        <begin position="145"/>
        <end position="170"/>
    </location>
</feature>
<keyword evidence="12" id="KW-1185">Reference proteome</keyword>
<evidence type="ECO:0000259" key="10">
    <source>
        <dbReference type="Pfam" id="PF01618"/>
    </source>
</evidence>
<dbReference type="GO" id="GO:0017038">
    <property type="term" value="P:protein import"/>
    <property type="evidence" value="ECO:0007669"/>
    <property type="project" value="TreeGrafter"/>
</dbReference>
<dbReference type="KEGG" id="nall:PP769_08710"/>
<evidence type="ECO:0000256" key="9">
    <source>
        <dbReference type="SAM" id="Phobius"/>
    </source>
</evidence>
<proteinExistence type="inferred from homology"/>
<dbReference type="GO" id="GO:0005886">
    <property type="term" value="C:plasma membrane"/>
    <property type="evidence" value="ECO:0007669"/>
    <property type="project" value="UniProtKB-SubCell"/>
</dbReference>
<gene>
    <name evidence="11" type="ORF">PP769_08710</name>
</gene>
<keyword evidence="6 9" id="KW-1133">Transmembrane helix</keyword>
<keyword evidence="3" id="KW-1003">Cell membrane</keyword>
<dbReference type="InterPro" id="IPR002898">
    <property type="entry name" value="MotA_ExbB_proton_chnl"/>
</dbReference>